<dbReference type="Proteomes" id="UP000267035">
    <property type="component" value="Unassembled WGS sequence"/>
</dbReference>
<dbReference type="AlphaFoldDB" id="A0A3M6Q166"/>
<dbReference type="PANTHER" id="PTHR41521">
    <property type="match status" value="1"/>
</dbReference>
<dbReference type="Gene3D" id="3.30.70.100">
    <property type="match status" value="1"/>
</dbReference>
<keyword evidence="3" id="KW-1185">Reference proteome</keyword>
<feature type="domain" description="DUF1330" evidence="1">
    <location>
        <begin position="4"/>
        <end position="95"/>
    </location>
</feature>
<dbReference type="RefSeq" id="WP_122254452.1">
    <property type="nucleotide sequence ID" value="NZ_RDQL01000016.1"/>
</dbReference>
<dbReference type="PANTHER" id="PTHR41521:SF4">
    <property type="entry name" value="BLR0684 PROTEIN"/>
    <property type="match status" value="1"/>
</dbReference>
<dbReference type="InterPro" id="IPR010753">
    <property type="entry name" value="DUF1330"/>
</dbReference>
<accession>A0A3M6Q166</accession>
<dbReference type="SUPFAM" id="SSF54909">
    <property type="entry name" value="Dimeric alpha+beta barrel"/>
    <property type="match status" value="1"/>
</dbReference>
<comment type="caution">
    <text evidence="2">The sequence shown here is derived from an EMBL/GenBank/DDBJ whole genome shotgun (WGS) entry which is preliminary data.</text>
</comment>
<proteinExistence type="predicted"/>
<dbReference type="Pfam" id="PF07045">
    <property type="entry name" value="DUF1330"/>
    <property type="match status" value="1"/>
</dbReference>
<organism evidence="2 3">
    <name type="scientific">Allofranklinella schreckenbergeri</name>
    <dbReference type="NCBI Taxonomy" id="1076744"/>
    <lineage>
        <taxon>Bacteria</taxon>
        <taxon>Pseudomonadati</taxon>
        <taxon>Pseudomonadota</taxon>
        <taxon>Betaproteobacteria</taxon>
        <taxon>Burkholderiales</taxon>
        <taxon>Comamonadaceae</taxon>
        <taxon>Allofranklinella</taxon>
    </lineage>
</organism>
<dbReference type="InterPro" id="IPR011008">
    <property type="entry name" value="Dimeric_a/b-barrel"/>
</dbReference>
<protein>
    <submittedName>
        <fullName evidence="2">DUF1330 domain-containing protein</fullName>
    </submittedName>
</protein>
<sequence length="95" mass="10605">MPYGYIVANIDTTDAEKMAEYRQWSAAAVQAHGAEFLVRGGQQQVLEGQAFARTVVIRFPDYAAARLFYDSPQYRKAREIREGAGVFNVVCVEGL</sequence>
<reference evidence="2 3" key="1">
    <citation type="submission" date="2018-10" db="EMBL/GenBank/DDBJ databases">
        <title>Comamonadaceae CDC group NO-1 genome sequencing and assembly.</title>
        <authorList>
            <person name="Bernier A.-M."/>
            <person name="Bernard K."/>
        </authorList>
    </citation>
    <scope>NUCLEOTIDE SEQUENCE [LARGE SCALE GENOMIC DNA]</scope>
    <source>
        <strain evidence="2 3">NML161473</strain>
    </source>
</reference>
<gene>
    <name evidence="2" type="ORF">EBQ25_10295</name>
</gene>
<name>A0A3M6Q166_9BURK</name>
<evidence type="ECO:0000259" key="1">
    <source>
        <dbReference type="Pfam" id="PF07045"/>
    </source>
</evidence>
<dbReference type="EMBL" id="RDQL01000016">
    <property type="protein sequence ID" value="RMW97002.1"/>
    <property type="molecule type" value="Genomic_DNA"/>
</dbReference>
<evidence type="ECO:0000313" key="2">
    <source>
        <dbReference type="EMBL" id="RMW97002.1"/>
    </source>
</evidence>
<evidence type="ECO:0000313" key="3">
    <source>
        <dbReference type="Proteomes" id="UP000267035"/>
    </source>
</evidence>